<dbReference type="Proteomes" id="UP001612415">
    <property type="component" value="Unassembled WGS sequence"/>
</dbReference>
<accession>A0ABW7YBM3</accession>
<dbReference type="EMBL" id="JBITDC010000015">
    <property type="protein sequence ID" value="MFI5679519.1"/>
    <property type="molecule type" value="Genomic_DNA"/>
</dbReference>
<evidence type="ECO:0000313" key="2">
    <source>
        <dbReference type="EMBL" id="MFI5679519.1"/>
    </source>
</evidence>
<protein>
    <submittedName>
        <fullName evidence="2">Uncharacterized protein</fullName>
    </submittedName>
</protein>
<reference evidence="2 3" key="1">
    <citation type="submission" date="2024-10" db="EMBL/GenBank/DDBJ databases">
        <title>The Natural Products Discovery Center: Release of the First 8490 Sequenced Strains for Exploring Actinobacteria Biosynthetic Diversity.</title>
        <authorList>
            <person name="Kalkreuter E."/>
            <person name="Kautsar S.A."/>
            <person name="Yang D."/>
            <person name="Bader C.D."/>
            <person name="Teijaro C.N."/>
            <person name="Fluegel L."/>
            <person name="Davis C.M."/>
            <person name="Simpson J.R."/>
            <person name="Lauterbach L."/>
            <person name="Steele A.D."/>
            <person name="Gui C."/>
            <person name="Meng S."/>
            <person name="Li G."/>
            <person name="Viehrig K."/>
            <person name="Ye F."/>
            <person name="Su P."/>
            <person name="Kiefer A.F."/>
            <person name="Nichols A."/>
            <person name="Cepeda A.J."/>
            <person name="Yan W."/>
            <person name="Fan B."/>
            <person name="Jiang Y."/>
            <person name="Adhikari A."/>
            <person name="Zheng C.-J."/>
            <person name="Schuster L."/>
            <person name="Cowan T.M."/>
            <person name="Smanski M.J."/>
            <person name="Chevrette M.G."/>
            <person name="De Carvalho L.P.S."/>
            <person name="Shen B."/>
        </authorList>
    </citation>
    <scope>NUCLEOTIDE SEQUENCE [LARGE SCALE GENOMIC DNA]</scope>
    <source>
        <strain evidence="2 3">NPDC051599</strain>
    </source>
</reference>
<feature type="compositionally biased region" description="Basic and acidic residues" evidence="1">
    <location>
        <begin position="25"/>
        <end position="35"/>
    </location>
</feature>
<feature type="compositionally biased region" description="Polar residues" evidence="1">
    <location>
        <begin position="1"/>
        <end position="17"/>
    </location>
</feature>
<organism evidence="2 3">
    <name type="scientific">Streptomyces cellulosae</name>
    <dbReference type="NCBI Taxonomy" id="1968"/>
    <lineage>
        <taxon>Bacteria</taxon>
        <taxon>Bacillati</taxon>
        <taxon>Actinomycetota</taxon>
        <taxon>Actinomycetes</taxon>
        <taxon>Kitasatosporales</taxon>
        <taxon>Streptomycetaceae</taxon>
        <taxon>Streptomyces</taxon>
    </lineage>
</organism>
<dbReference type="RefSeq" id="WP_199812027.1">
    <property type="nucleotide sequence ID" value="NZ_JBITDC010000015.1"/>
</dbReference>
<comment type="caution">
    <text evidence="2">The sequence shown here is derived from an EMBL/GenBank/DDBJ whole genome shotgun (WGS) entry which is preliminary data.</text>
</comment>
<evidence type="ECO:0000256" key="1">
    <source>
        <dbReference type="SAM" id="MobiDB-lite"/>
    </source>
</evidence>
<keyword evidence="3" id="KW-1185">Reference proteome</keyword>
<proteinExistence type="predicted"/>
<gene>
    <name evidence="2" type="ORF">ACIA8P_33605</name>
</gene>
<sequence length="50" mass="5293">MSDASTNQPTADAQESTGHGKHRGPVSDHDGERAARGRHRKPVEQAESAA</sequence>
<feature type="region of interest" description="Disordered" evidence="1">
    <location>
        <begin position="1"/>
        <end position="50"/>
    </location>
</feature>
<evidence type="ECO:0000313" key="3">
    <source>
        <dbReference type="Proteomes" id="UP001612415"/>
    </source>
</evidence>
<name>A0ABW7YBM3_STRCE</name>